<organism evidence="5 6">
    <name type="scientific">Thiosulfativibrio zosterae</name>
    <dbReference type="NCBI Taxonomy" id="2675053"/>
    <lineage>
        <taxon>Bacteria</taxon>
        <taxon>Pseudomonadati</taxon>
        <taxon>Pseudomonadota</taxon>
        <taxon>Gammaproteobacteria</taxon>
        <taxon>Thiotrichales</taxon>
        <taxon>Piscirickettsiaceae</taxon>
        <taxon>Thiosulfativibrio</taxon>
    </lineage>
</organism>
<dbReference type="EMBL" id="AP021888">
    <property type="protein sequence ID" value="BBP43077.1"/>
    <property type="molecule type" value="Genomic_DNA"/>
</dbReference>
<dbReference type="SUPFAM" id="SSF53098">
    <property type="entry name" value="Ribonuclease H-like"/>
    <property type="match status" value="1"/>
</dbReference>
<keyword evidence="2" id="KW-0378">Hydrolase</keyword>
<gene>
    <name evidence="5" type="ORF">THMIRHAT_08230</name>
</gene>
<dbReference type="InterPro" id="IPR013520">
    <property type="entry name" value="Ribonucl_H"/>
</dbReference>
<accession>A0A6F8PM06</accession>
<dbReference type="CDD" id="cd06133">
    <property type="entry name" value="ERI-1_3'hExo_like"/>
    <property type="match status" value="1"/>
</dbReference>
<dbReference type="AlphaFoldDB" id="A0A6F8PM06"/>
<dbReference type="PANTHER" id="PTHR23044">
    <property type="entry name" value="3'-5' EXONUCLEASE ERI1-RELATED"/>
    <property type="match status" value="1"/>
</dbReference>
<sequence length="197" mass="23004">MQIIIYDTEFTAWEGSFQRNWELDWESRELIQFAGIKIDVSHRSIEHLDIFSQFIQPQKNPTLSKYIQNLTGIKQTQVDMGLHPSQFFKEVRDFCNNGTIPIVSWGNDLPTLLETAQINELNIDWLKSHNLIPLFDEFGIDTQINSGQLYQRFNLCLELQEHNAMDDTLSLVASINHLHQQNPSLVYKFFKALFNSK</sequence>
<dbReference type="InterPro" id="IPR012337">
    <property type="entry name" value="RNaseH-like_sf"/>
</dbReference>
<dbReference type="PANTHER" id="PTHR23044:SF61">
    <property type="entry name" value="3'-5' EXORIBONUCLEASE 1-RELATED"/>
    <property type="match status" value="1"/>
</dbReference>
<dbReference type="InterPro" id="IPR047201">
    <property type="entry name" value="ERI-1_3'hExo-like"/>
</dbReference>
<feature type="domain" description="Exonuclease" evidence="4">
    <location>
        <begin position="2"/>
        <end position="184"/>
    </location>
</feature>
<name>A0A6F8PM06_9GAMM</name>
<dbReference type="Proteomes" id="UP000501466">
    <property type="component" value="Chromosome"/>
</dbReference>
<evidence type="ECO:0000256" key="2">
    <source>
        <dbReference type="ARBA" id="ARBA00022801"/>
    </source>
</evidence>
<dbReference type="RefSeq" id="WP_173290911.1">
    <property type="nucleotide sequence ID" value="NZ_AP021888.1"/>
</dbReference>
<dbReference type="KEGG" id="tzo:THMIRHAT_08230"/>
<protein>
    <recommendedName>
        <fullName evidence="4">Exonuclease domain-containing protein</fullName>
    </recommendedName>
</protein>
<keyword evidence="6" id="KW-1185">Reference proteome</keyword>
<proteinExistence type="predicted"/>
<dbReference type="GO" id="GO:0000175">
    <property type="term" value="F:3'-5'-RNA exonuclease activity"/>
    <property type="evidence" value="ECO:0007669"/>
    <property type="project" value="InterPro"/>
</dbReference>
<dbReference type="InterPro" id="IPR036397">
    <property type="entry name" value="RNaseH_sf"/>
</dbReference>
<evidence type="ECO:0000313" key="6">
    <source>
        <dbReference type="Proteomes" id="UP000501466"/>
    </source>
</evidence>
<reference evidence="6" key="1">
    <citation type="submission" date="2019-11" db="EMBL/GenBank/DDBJ databases">
        <title>Isolation and characterization of two novel species in the genus Thiomicrorhabdus.</title>
        <authorList>
            <person name="Mochizuki J."/>
            <person name="Kojima H."/>
            <person name="Fukui M."/>
        </authorList>
    </citation>
    <scope>NUCLEOTIDE SEQUENCE [LARGE SCALE GENOMIC DNA]</scope>
    <source>
        <strain evidence="6">AkT22</strain>
    </source>
</reference>
<dbReference type="InterPro" id="IPR051274">
    <property type="entry name" value="3-5_Exoribonuclease"/>
</dbReference>
<dbReference type="GO" id="GO:0003676">
    <property type="term" value="F:nucleic acid binding"/>
    <property type="evidence" value="ECO:0007669"/>
    <property type="project" value="InterPro"/>
</dbReference>
<keyword evidence="3" id="KW-0269">Exonuclease</keyword>
<evidence type="ECO:0000256" key="1">
    <source>
        <dbReference type="ARBA" id="ARBA00022722"/>
    </source>
</evidence>
<dbReference type="Pfam" id="PF00929">
    <property type="entry name" value="RNase_T"/>
    <property type="match status" value="1"/>
</dbReference>
<dbReference type="SMART" id="SM00479">
    <property type="entry name" value="EXOIII"/>
    <property type="match status" value="1"/>
</dbReference>
<evidence type="ECO:0000313" key="5">
    <source>
        <dbReference type="EMBL" id="BBP43077.1"/>
    </source>
</evidence>
<evidence type="ECO:0000259" key="4">
    <source>
        <dbReference type="SMART" id="SM00479"/>
    </source>
</evidence>
<keyword evidence="1" id="KW-0540">Nuclease</keyword>
<evidence type="ECO:0000256" key="3">
    <source>
        <dbReference type="ARBA" id="ARBA00022839"/>
    </source>
</evidence>
<dbReference type="Gene3D" id="3.30.420.10">
    <property type="entry name" value="Ribonuclease H-like superfamily/Ribonuclease H"/>
    <property type="match status" value="1"/>
</dbReference>
<dbReference type="GO" id="GO:0006259">
    <property type="term" value="P:DNA metabolic process"/>
    <property type="evidence" value="ECO:0007669"/>
    <property type="project" value="UniProtKB-ARBA"/>
</dbReference>